<evidence type="ECO:0000313" key="2">
    <source>
        <dbReference type="Proteomes" id="UP000676246"/>
    </source>
</evidence>
<dbReference type="InterPro" id="IPR025500">
    <property type="entry name" value="DUF4390"/>
</dbReference>
<evidence type="ECO:0000313" key="1">
    <source>
        <dbReference type="EMBL" id="MBQ0929227.1"/>
    </source>
</evidence>
<sequence>MPTTAVRSLPTLWLRRAVRLAGRIALLLLVGLAGLLLSSRGALAQTVELPVFDIARQDGALVLDFQARPVLSRAVEDAMLKGVPLYFVAQATVLRPRWYWRDERVARATRTWRLSYQPLTGQWRVSLGALGQTVGSAAEALAIVSRASGWRIAEPGEIEPGERYQVEFSFRLDNTQLPRPMQLDLAAQADWRLSVERSVRLE</sequence>
<organism evidence="1 2">
    <name type="scientific">Ideonella alba</name>
    <dbReference type="NCBI Taxonomy" id="2824118"/>
    <lineage>
        <taxon>Bacteria</taxon>
        <taxon>Pseudomonadati</taxon>
        <taxon>Pseudomonadota</taxon>
        <taxon>Betaproteobacteria</taxon>
        <taxon>Burkholderiales</taxon>
        <taxon>Sphaerotilaceae</taxon>
        <taxon>Ideonella</taxon>
    </lineage>
</organism>
<dbReference type="AlphaFoldDB" id="A0A940Y3T3"/>
<dbReference type="RefSeq" id="WP_210851482.1">
    <property type="nucleotide sequence ID" value="NZ_JAGQDD010000001.1"/>
</dbReference>
<keyword evidence="2" id="KW-1185">Reference proteome</keyword>
<protein>
    <submittedName>
        <fullName evidence="1">DUF4390 domain-containing protein</fullName>
    </submittedName>
</protein>
<comment type="caution">
    <text evidence="1">The sequence shown here is derived from an EMBL/GenBank/DDBJ whole genome shotgun (WGS) entry which is preliminary data.</text>
</comment>
<dbReference type="EMBL" id="JAGQDD010000001">
    <property type="protein sequence ID" value="MBQ0929227.1"/>
    <property type="molecule type" value="Genomic_DNA"/>
</dbReference>
<name>A0A940Y3T3_9BURK</name>
<proteinExistence type="predicted"/>
<reference evidence="1 2" key="1">
    <citation type="submission" date="2021-04" db="EMBL/GenBank/DDBJ databases">
        <title>The genome sequence of Ideonella sp. 3Y2.</title>
        <authorList>
            <person name="Liu Y."/>
        </authorList>
    </citation>
    <scope>NUCLEOTIDE SEQUENCE [LARGE SCALE GENOMIC DNA]</scope>
    <source>
        <strain evidence="1 2">3Y2</strain>
    </source>
</reference>
<accession>A0A940Y3T3</accession>
<dbReference type="Proteomes" id="UP000676246">
    <property type="component" value="Unassembled WGS sequence"/>
</dbReference>
<dbReference type="Pfam" id="PF14334">
    <property type="entry name" value="DUF4390"/>
    <property type="match status" value="1"/>
</dbReference>
<gene>
    <name evidence="1" type="ORF">KAK03_01925</name>
</gene>